<dbReference type="RefSeq" id="WP_379899617.1">
    <property type="nucleotide sequence ID" value="NZ_JBHRTR010000023.1"/>
</dbReference>
<gene>
    <name evidence="1" type="ORF">ACFOGJ_09420</name>
</gene>
<sequence>MAASAGPPQVALGSTVSTDDRLLRGGLQLPLADSGGDLLLLNLEGAGSLAGNGWSAQAGPAWRHALSEHLMLGGYGFAAYDRSAAGSRFVTVSPGLELLAPRWQLSANLYLPVGQRTRMTGTASWAGESGDSSYTSFSGHQQYDRMIAPVDEIGTGADLVGSLRLGGRHDLGLRLGGYRFTPRTEARNGAVAGLQAEIVPGLSAALDYGYDSVDRNRIGLTLSFRFGGAPAAATPAPDWRRRPVQHNIAAFDTANAVPVSHLTAPVSDPLPYRDNIWFFDPAGTAYDPAAGTAACSYAQPCSSLDAATTAGIAALAAGSGARDAPALYLRPGTYSLPAGSFIQLYGGQSLLGRTASYAGAATGGDRPLLLAGSILIAGADGNGGNRLENLVLRNNGSLFPAAIIAADAGRLTFAGLTVGGGGTSPADPPYLAGLNLSGATSASLSGVSIAVGNGGDTALPVATGIRLTGTAGLTISGSSISATASGDGNRGAFAILGTLAGGGSLVVQDSSLAAAASGTADAGAFDIYLDGPGGGTVSVTASRLGAILAGENGFGAANLVDASVAGNSIAIANSDLVATATGTGASAGSLALGGDATATVTASRLTASHSGSGDSQGVTQVQIQDNVQVTITGSTLHASDSSTNGRAFVNSLSAAGNSRLTVLDSVIVNEGSSATQSGSTIVTSLDDAQVTVRGSSLATTFAGGPEITEPSGAVPLWSLGRSAITVQDSAILATAGNALTVPDPLEAEDASRITITGSTLRAVQSFGNRLDTPLAAIVAADMASVTLTNTALLQGLSGPSTDGLGAIQALGSATVRLTGGVLALDNAGSPAGAAALPTVAATAYENAAIALQGVQIQLTGGSTAVSQSFGNGQVTVAD</sequence>
<dbReference type="EMBL" id="JBHRTR010000023">
    <property type="protein sequence ID" value="MFC3227449.1"/>
    <property type="molecule type" value="Genomic_DNA"/>
</dbReference>
<accession>A0ABV7KYS1</accession>
<comment type="caution">
    <text evidence="1">The sequence shown here is derived from an EMBL/GenBank/DDBJ whole genome shotgun (WGS) entry which is preliminary data.</text>
</comment>
<reference evidence="2" key="1">
    <citation type="journal article" date="2019" name="Int. J. Syst. Evol. Microbiol.">
        <title>The Global Catalogue of Microorganisms (GCM) 10K type strain sequencing project: providing services to taxonomists for standard genome sequencing and annotation.</title>
        <authorList>
            <consortium name="The Broad Institute Genomics Platform"/>
            <consortium name="The Broad Institute Genome Sequencing Center for Infectious Disease"/>
            <person name="Wu L."/>
            <person name="Ma J."/>
        </authorList>
    </citation>
    <scope>NUCLEOTIDE SEQUENCE [LARGE SCALE GENOMIC DNA]</scope>
    <source>
        <strain evidence="2">KCTC 42964</strain>
    </source>
</reference>
<dbReference type="Proteomes" id="UP001595528">
    <property type="component" value="Unassembled WGS sequence"/>
</dbReference>
<proteinExistence type="predicted"/>
<keyword evidence="2" id="KW-1185">Reference proteome</keyword>
<evidence type="ECO:0000313" key="1">
    <source>
        <dbReference type="EMBL" id="MFC3227449.1"/>
    </source>
</evidence>
<organism evidence="1 2">
    <name type="scientific">Marinibaculum pumilum</name>
    <dbReference type="NCBI Taxonomy" id="1766165"/>
    <lineage>
        <taxon>Bacteria</taxon>
        <taxon>Pseudomonadati</taxon>
        <taxon>Pseudomonadota</taxon>
        <taxon>Alphaproteobacteria</taxon>
        <taxon>Rhodospirillales</taxon>
        <taxon>Rhodospirillaceae</taxon>
        <taxon>Marinibaculum</taxon>
    </lineage>
</organism>
<protein>
    <submittedName>
        <fullName evidence="1">Beta strand repeat-containing protein</fullName>
    </submittedName>
</protein>
<name>A0ABV7KYS1_9PROT</name>
<dbReference type="Gene3D" id="2.40.160.160">
    <property type="entry name" value="Inverse autotransporter, beta-domain"/>
    <property type="match status" value="1"/>
</dbReference>
<evidence type="ECO:0000313" key="2">
    <source>
        <dbReference type="Proteomes" id="UP001595528"/>
    </source>
</evidence>
<dbReference type="InterPro" id="IPR038177">
    <property type="entry name" value="IAT_beta_sf"/>
</dbReference>